<protein>
    <submittedName>
        <fullName evidence="2">Uncharacterized protein</fullName>
    </submittedName>
</protein>
<evidence type="ECO:0000313" key="2">
    <source>
        <dbReference type="EMBL" id="CAD7587562.1"/>
    </source>
</evidence>
<gene>
    <name evidence="2" type="ORF">TGEB3V08_LOCUS1742</name>
</gene>
<sequence>MEGSQTTSRRTPWKEPRPPLEGLGASDLVTTCCLFQDAVEGAQTTIYLAVSEEVEGLTGKYFADCKLANALVVLSSIAEDGEIEVRISVGYRYLELESRVTVKTSFGAVFPYLCCFRYRYLELESRVTVKTSLVLFSRRKLLRPRQHGMKDLPRNYGRRVKNWLN</sequence>
<proteinExistence type="predicted"/>
<name>A0A7R9JQQ2_TIMGE</name>
<dbReference type="AlphaFoldDB" id="A0A7R9JQQ2"/>
<feature type="region of interest" description="Disordered" evidence="1">
    <location>
        <begin position="1"/>
        <end position="21"/>
    </location>
</feature>
<dbReference type="EMBL" id="OE839523">
    <property type="protein sequence ID" value="CAD7587562.1"/>
    <property type="molecule type" value="Genomic_DNA"/>
</dbReference>
<reference evidence="2" key="1">
    <citation type="submission" date="2020-11" db="EMBL/GenBank/DDBJ databases">
        <authorList>
            <person name="Tran Van P."/>
        </authorList>
    </citation>
    <scope>NUCLEOTIDE SEQUENCE</scope>
</reference>
<evidence type="ECO:0000256" key="1">
    <source>
        <dbReference type="SAM" id="MobiDB-lite"/>
    </source>
</evidence>
<feature type="compositionally biased region" description="Polar residues" evidence="1">
    <location>
        <begin position="1"/>
        <end position="10"/>
    </location>
</feature>
<accession>A0A7R9JQQ2</accession>
<organism evidence="2">
    <name type="scientific">Timema genevievae</name>
    <name type="common">Walking stick</name>
    <dbReference type="NCBI Taxonomy" id="629358"/>
    <lineage>
        <taxon>Eukaryota</taxon>
        <taxon>Metazoa</taxon>
        <taxon>Ecdysozoa</taxon>
        <taxon>Arthropoda</taxon>
        <taxon>Hexapoda</taxon>
        <taxon>Insecta</taxon>
        <taxon>Pterygota</taxon>
        <taxon>Neoptera</taxon>
        <taxon>Polyneoptera</taxon>
        <taxon>Phasmatodea</taxon>
        <taxon>Timematodea</taxon>
        <taxon>Timematoidea</taxon>
        <taxon>Timematidae</taxon>
        <taxon>Timema</taxon>
    </lineage>
</organism>